<keyword evidence="3" id="KW-1185">Reference proteome</keyword>
<sequence>MINTMAGDAAEDEVGAAGSGSGGTQERWRGPSSQAERAKRRTHGSQGRGIFHHLFETLGKLGWRAGGRLAQLARGLRSVPKSSPRVPLDGAISAQANESSRT</sequence>
<dbReference type="Proteomes" id="UP001497482">
    <property type="component" value="Chromosome 2"/>
</dbReference>
<evidence type="ECO:0000313" key="3">
    <source>
        <dbReference type="Proteomes" id="UP001497482"/>
    </source>
</evidence>
<name>A0AAV2KQM1_KNICA</name>
<organism evidence="2 3">
    <name type="scientific">Knipowitschia caucasica</name>
    <name type="common">Caucasian dwarf goby</name>
    <name type="synonym">Pomatoschistus caucasicus</name>
    <dbReference type="NCBI Taxonomy" id="637954"/>
    <lineage>
        <taxon>Eukaryota</taxon>
        <taxon>Metazoa</taxon>
        <taxon>Chordata</taxon>
        <taxon>Craniata</taxon>
        <taxon>Vertebrata</taxon>
        <taxon>Euteleostomi</taxon>
        <taxon>Actinopterygii</taxon>
        <taxon>Neopterygii</taxon>
        <taxon>Teleostei</taxon>
        <taxon>Neoteleostei</taxon>
        <taxon>Acanthomorphata</taxon>
        <taxon>Gobiaria</taxon>
        <taxon>Gobiiformes</taxon>
        <taxon>Gobioidei</taxon>
        <taxon>Gobiidae</taxon>
        <taxon>Gobiinae</taxon>
        <taxon>Knipowitschia</taxon>
    </lineage>
</organism>
<reference evidence="2 3" key="1">
    <citation type="submission" date="2024-04" db="EMBL/GenBank/DDBJ databases">
        <authorList>
            <person name="Waldvogel A.-M."/>
            <person name="Schoenle A."/>
        </authorList>
    </citation>
    <scope>NUCLEOTIDE SEQUENCE [LARGE SCALE GENOMIC DNA]</scope>
</reference>
<evidence type="ECO:0000256" key="1">
    <source>
        <dbReference type="SAM" id="MobiDB-lite"/>
    </source>
</evidence>
<evidence type="ECO:0000313" key="2">
    <source>
        <dbReference type="EMBL" id="CAL1592355.1"/>
    </source>
</evidence>
<dbReference type="EMBL" id="OZ035824">
    <property type="protein sequence ID" value="CAL1592355.1"/>
    <property type="molecule type" value="Genomic_DNA"/>
</dbReference>
<proteinExistence type="predicted"/>
<feature type="region of interest" description="Disordered" evidence="1">
    <location>
        <begin position="76"/>
        <end position="102"/>
    </location>
</feature>
<feature type="region of interest" description="Disordered" evidence="1">
    <location>
        <begin position="1"/>
        <end position="50"/>
    </location>
</feature>
<accession>A0AAV2KQM1</accession>
<gene>
    <name evidence="2" type="ORF">KC01_LOCUS21609</name>
</gene>
<dbReference type="AlphaFoldDB" id="A0AAV2KQM1"/>
<protein>
    <submittedName>
        <fullName evidence="2">Uncharacterized protein</fullName>
    </submittedName>
</protein>